<keyword evidence="9" id="KW-1185">Reference proteome</keyword>
<evidence type="ECO:0000256" key="1">
    <source>
        <dbReference type="ARBA" id="ARBA00004127"/>
    </source>
</evidence>
<dbReference type="EMBL" id="WOTB01000001">
    <property type="protein sequence ID" value="NHN83279.1"/>
    <property type="molecule type" value="Genomic_DNA"/>
</dbReference>
<feature type="transmembrane region" description="Helical" evidence="7">
    <location>
        <begin position="240"/>
        <end position="259"/>
    </location>
</feature>
<feature type="transmembrane region" description="Helical" evidence="7">
    <location>
        <begin position="21"/>
        <end position="41"/>
    </location>
</feature>
<evidence type="ECO:0000256" key="4">
    <source>
        <dbReference type="ARBA" id="ARBA00022692"/>
    </source>
</evidence>
<feature type="transmembrane region" description="Helical" evidence="7">
    <location>
        <begin position="382"/>
        <end position="415"/>
    </location>
</feature>
<dbReference type="InterPro" id="IPR006043">
    <property type="entry name" value="NCS2"/>
</dbReference>
<proteinExistence type="inferred from homology"/>
<dbReference type="InterPro" id="IPR045018">
    <property type="entry name" value="Azg-like"/>
</dbReference>
<feature type="transmembrane region" description="Helical" evidence="7">
    <location>
        <begin position="353"/>
        <end position="370"/>
    </location>
</feature>
<organism evidence="8 9">
    <name type="scientific">Acetobacter musti</name>
    <dbReference type="NCBI Taxonomy" id="864732"/>
    <lineage>
        <taxon>Bacteria</taxon>
        <taxon>Pseudomonadati</taxon>
        <taxon>Pseudomonadota</taxon>
        <taxon>Alphaproteobacteria</taxon>
        <taxon>Acetobacterales</taxon>
        <taxon>Acetobacteraceae</taxon>
        <taxon>Acetobacter</taxon>
    </lineage>
</organism>
<dbReference type="PANTHER" id="PTHR43337:SF1">
    <property type="entry name" value="XANTHINE_URACIL PERMEASE C887.17-RELATED"/>
    <property type="match status" value="1"/>
</dbReference>
<evidence type="ECO:0000256" key="5">
    <source>
        <dbReference type="ARBA" id="ARBA00022989"/>
    </source>
</evidence>
<evidence type="ECO:0000256" key="2">
    <source>
        <dbReference type="ARBA" id="ARBA00005697"/>
    </source>
</evidence>
<dbReference type="Pfam" id="PF00860">
    <property type="entry name" value="Xan_ur_permease"/>
    <property type="match status" value="1"/>
</dbReference>
<evidence type="ECO:0000313" key="8">
    <source>
        <dbReference type="EMBL" id="NHN83279.1"/>
    </source>
</evidence>
<reference evidence="8 9" key="1">
    <citation type="journal article" date="2020" name="Int. J. Syst. Evol. Microbiol.">
        <title>Novel acetic acid bacteria from cider fermentations: Acetobacter conturbans sp. nov. and Acetobacter fallax sp. nov.</title>
        <authorList>
            <person name="Sombolestani A.S."/>
            <person name="Cleenwerck I."/>
            <person name="Cnockaert M."/>
            <person name="Borremans W."/>
            <person name="Wieme A.D."/>
            <person name="De Vuyst L."/>
            <person name="Vandamme P."/>
        </authorList>
    </citation>
    <scope>NUCLEOTIDE SEQUENCE [LARGE SCALE GENOMIC DNA]</scope>
    <source>
        <strain evidence="8 9">LMG 30640</strain>
    </source>
</reference>
<feature type="transmembrane region" description="Helical" evidence="7">
    <location>
        <begin position="327"/>
        <end position="347"/>
    </location>
</feature>
<dbReference type="PANTHER" id="PTHR43337">
    <property type="entry name" value="XANTHINE/URACIL PERMEASE C887.17-RELATED"/>
    <property type="match status" value="1"/>
</dbReference>
<keyword evidence="4 7" id="KW-0812">Transmembrane</keyword>
<protein>
    <submittedName>
        <fullName evidence="8">NCS2 family permease</fullName>
    </submittedName>
</protein>
<comment type="similarity">
    <text evidence="2">Belongs to the nucleobase:cation symporter-2 (NCS2) (TC 2.A.40) family. Azg-like subfamily.</text>
</comment>
<feature type="transmembrane region" description="Helical" evidence="7">
    <location>
        <begin position="125"/>
        <end position="148"/>
    </location>
</feature>
<feature type="transmembrane region" description="Helical" evidence="7">
    <location>
        <begin position="75"/>
        <end position="92"/>
    </location>
</feature>
<dbReference type="Proteomes" id="UP000635278">
    <property type="component" value="Unassembled WGS sequence"/>
</dbReference>
<dbReference type="RefSeq" id="WP_173581708.1">
    <property type="nucleotide sequence ID" value="NZ_WOTB01000001.1"/>
</dbReference>
<evidence type="ECO:0000256" key="6">
    <source>
        <dbReference type="ARBA" id="ARBA00023136"/>
    </source>
</evidence>
<feature type="transmembrane region" description="Helical" evidence="7">
    <location>
        <begin position="421"/>
        <end position="438"/>
    </location>
</feature>
<sequence length="445" mass="46620">MRRLDAFFAITARGSTVPREVLAGVTTFSAMSYILIVHPMIMAGAGLDRHAQTTITAWVAFAGTLLVALWPRMPLAVAPGMAANVLFAQVIVGQMSLSPAVGLAMLFISSSLFLLLAVSGLRQRLLLALPLAVRAGIQGGLGLLIAYIGLQNGGLVHATASGLHVAPLVQPAVIYTAVGLLVTAALFAAGTPGALLISILVMTAGGLFVPLPGGGFVTHLPSRLLDWPGLPDAYFFAMDFHGYLANLPVVLPLTLYYFLSEFFAAAGTIVAVAGRPPLSMTPGVVTEGHRLFLCDAFSELTSSVLGTSTAGVFLESSAGVESGGRTGFASVITAALFLLSLCLWPMLTAVPPQAIAPALVMIGLSMLRSLADVDMQRAEDWVPALLIILIMAVAGDFMVALTAGCLSYTLIMVFSRRHRDMSPVILLLDVMLTVDLVLKVRLIPG</sequence>
<keyword evidence="6 7" id="KW-0472">Membrane</keyword>
<gene>
    <name evidence="8" type="ORF">GOB93_01305</name>
</gene>
<name>A0ABX0JIN9_9PROT</name>
<evidence type="ECO:0000313" key="9">
    <source>
        <dbReference type="Proteomes" id="UP000635278"/>
    </source>
</evidence>
<evidence type="ECO:0000256" key="3">
    <source>
        <dbReference type="ARBA" id="ARBA00022448"/>
    </source>
</evidence>
<comment type="caution">
    <text evidence="8">The sequence shown here is derived from an EMBL/GenBank/DDBJ whole genome shotgun (WGS) entry which is preliminary data.</text>
</comment>
<feature type="transmembrane region" description="Helical" evidence="7">
    <location>
        <begin position="53"/>
        <end position="70"/>
    </location>
</feature>
<evidence type="ECO:0000256" key="7">
    <source>
        <dbReference type="SAM" id="Phobius"/>
    </source>
</evidence>
<keyword evidence="3" id="KW-0813">Transport</keyword>
<accession>A0ABX0JIN9</accession>
<comment type="subcellular location">
    <subcellularLocation>
        <location evidence="1">Endomembrane system</location>
        <topology evidence="1">Multi-pass membrane protein</topology>
    </subcellularLocation>
</comment>
<feature type="transmembrane region" description="Helical" evidence="7">
    <location>
        <begin position="195"/>
        <end position="220"/>
    </location>
</feature>
<feature type="transmembrane region" description="Helical" evidence="7">
    <location>
        <begin position="98"/>
        <end position="118"/>
    </location>
</feature>
<feature type="transmembrane region" description="Helical" evidence="7">
    <location>
        <begin position="168"/>
        <end position="188"/>
    </location>
</feature>
<keyword evidence="5 7" id="KW-1133">Transmembrane helix</keyword>